<gene>
    <name evidence="2" type="ORF">CGI_10003288</name>
</gene>
<proteinExistence type="predicted"/>
<dbReference type="InterPro" id="IPR002035">
    <property type="entry name" value="VWF_A"/>
</dbReference>
<accession>K1Q773</accession>
<dbReference type="InParanoid" id="K1Q773"/>
<dbReference type="EMBL" id="JH817748">
    <property type="protein sequence ID" value="EKC27114.1"/>
    <property type="molecule type" value="Genomic_DNA"/>
</dbReference>
<dbReference type="PANTHER" id="PTHR24020">
    <property type="entry name" value="COLLAGEN ALPHA"/>
    <property type="match status" value="1"/>
</dbReference>
<evidence type="ECO:0000259" key="1">
    <source>
        <dbReference type="PROSITE" id="PS50234"/>
    </source>
</evidence>
<dbReference type="CDD" id="cd01450">
    <property type="entry name" value="vWFA_subfamily_ECM"/>
    <property type="match status" value="1"/>
</dbReference>
<dbReference type="GO" id="GO:0005581">
    <property type="term" value="C:collagen trimer"/>
    <property type="evidence" value="ECO:0007669"/>
    <property type="project" value="UniProtKB-KW"/>
</dbReference>
<feature type="domain" description="VWFA" evidence="1">
    <location>
        <begin position="253"/>
        <end position="395"/>
    </location>
</feature>
<dbReference type="SUPFAM" id="SSF53300">
    <property type="entry name" value="vWA-like"/>
    <property type="match status" value="2"/>
</dbReference>
<dbReference type="HOGENOM" id="CLU_689378_0_0_1"/>
<dbReference type="Gene3D" id="3.40.50.410">
    <property type="entry name" value="von Willebrand factor, type A domain"/>
    <property type="match status" value="2"/>
</dbReference>
<dbReference type="PROSITE" id="PS50234">
    <property type="entry name" value="VWFA"/>
    <property type="match status" value="2"/>
</dbReference>
<dbReference type="InterPro" id="IPR036465">
    <property type="entry name" value="vWFA_dom_sf"/>
</dbReference>
<dbReference type="PRINTS" id="PR00453">
    <property type="entry name" value="VWFADOMAIN"/>
</dbReference>
<feature type="domain" description="VWFA" evidence="1">
    <location>
        <begin position="70"/>
        <end position="243"/>
    </location>
</feature>
<evidence type="ECO:0000313" key="2">
    <source>
        <dbReference type="EMBL" id="EKC27114.1"/>
    </source>
</evidence>
<name>K1Q773_MAGGI</name>
<dbReference type="PANTHER" id="PTHR24020:SF84">
    <property type="entry name" value="VWFA DOMAIN-CONTAINING PROTEIN"/>
    <property type="match status" value="1"/>
</dbReference>
<dbReference type="SMART" id="SM00327">
    <property type="entry name" value="VWA"/>
    <property type="match status" value="2"/>
</dbReference>
<dbReference type="InterPro" id="IPR050525">
    <property type="entry name" value="ECM_Assembly_Org"/>
</dbReference>
<reference evidence="2" key="1">
    <citation type="journal article" date="2012" name="Nature">
        <title>The oyster genome reveals stress adaptation and complexity of shell formation.</title>
        <authorList>
            <person name="Zhang G."/>
            <person name="Fang X."/>
            <person name="Guo X."/>
            <person name="Li L."/>
            <person name="Luo R."/>
            <person name="Xu F."/>
            <person name="Yang P."/>
            <person name="Zhang L."/>
            <person name="Wang X."/>
            <person name="Qi H."/>
            <person name="Xiong Z."/>
            <person name="Que H."/>
            <person name="Xie Y."/>
            <person name="Holland P.W."/>
            <person name="Paps J."/>
            <person name="Zhu Y."/>
            <person name="Wu F."/>
            <person name="Chen Y."/>
            <person name="Wang J."/>
            <person name="Peng C."/>
            <person name="Meng J."/>
            <person name="Yang L."/>
            <person name="Liu J."/>
            <person name="Wen B."/>
            <person name="Zhang N."/>
            <person name="Huang Z."/>
            <person name="Zhu Q."/>
            <person name="Feng Y."/>
            <person name="Mount A."/>
            <person name="Hedgecock D."/>
            <person name="Xu Z."/>
            <person name="Liu Y."/>
            <person name="Domazet-Loso T."/>
            <person name="Du Y."/>
            <person name="Sun X."/>
            <person name="Zhang S."/>
            <person name="Liu B."/>
            <person name="Cheng P."/>
            <person name="Jiang X."/>
            <person name="Li J."/>
            <person name="Fan D."/>
            <person name="Wang W."/>
            <person name="Fu W."/>
            <person name="Wang T."/>
            <person name="Wang B."/>
            <person name="Zhang J."/>
            <person name="Peng Z."/>
            <person name="Li Y."/>
            <person name="Li N."/>
            <person name="Wang J."/>
            <person name="Chen M."/>
            <person name="He Y."/>
            <person name="Tan F."/>
            <person name="Song X."/>
            <person name="Zheng Q."/>
            <person name="Huang R."/>
            <person name="Yang H."/>
            <person name="Du X."/>
            <person name="Chen L."/>
            <person name="Yang M."/>
            <person name="Gaffney P.M."/>
            <person name="Wang S."/>
            <person name="Luo L."/>
            <person name="She Z."/>
            <person name="Ming Y."/>
            <person name="Huang W."/>
            <person name="Zhang S."/>
            <person name="Huang B."/>
            <person name="Zhang Y."/>
            <person name="Qu T."/>
            <person name="Ni P."/>
            <person name="Miao G."/>
            <person name="Wang J."/>
            <person name="Wang Q."/>
            <person name="Steinberg C.E."/>
            <person name="Wang H."/>
            <person name="Li N."/>
            <person name="Qian L."/>
            <person name="Zhang G."/>
            <person name="Li Y."/>
            <person name="Yang H."/>
            <person name="Liu X."/>
            <person name="Wang J."/>
            <person name="Yin Y."/>
            <person name="Wang J."/>
        </authorList>
    </citation>
    <scope>NUCLEOTIDE SEQUENCE [LARGE SCALE GENOMIC DNA]</scope>
    <source>
        <strain evidence="2">05x7-T-G4-1.051#20</strain>
    </source>
</reference>
<dbReference type="Pfam" id="PF00092">
    <property type="entry name" value="VWA"/>
    <property type="match status" value="2"/>
</dbReference>
<keyword evidence="2" id="KW-0176">Collagen</keyword>
<dbReference type="AlphaFoldDB" id="K1Q773"/>
<sequence>MLDELNYFKSVSNGRKAAIGVILTDGLSTRPEYTSSSARRIHDVGYRIVAIGVGARVYWHTVTDCSEPVDLVFVLDSSWSLMSEDNFAKELQFVTSVANALAEQMGQSRLSVITFSDDAKMAIPLTMYSLTSEFTKKVLDLPWIGGNTYTDKALEMMYKQFDAYQTRGRRSVGVVITDGGSTDPFRTLSVIRKIKEKGINMFAIGVGMSINEEELRMIASSPVSEHKFMVENLDGLKMLQRTLVTGICPGARPDDSRVGVITFSTDATLEFGLSRHTSNRAVKDAILALNFTTGDTFTHKAIDIMYDQFSKFMRRSPRVKKIGFVITDGQSTDPNSLRASIDKVKGLGIEIYAVGAGDFDSQELEMMASDRSKVAQQLILEDQSSIDENEEGADVHGIKK</sequence>
<organism evidence="2">
    <name type="scientific">Magallana gigas</name>
    <name type="common">Pacific oyster</name>
    <name type="synonym">Crassostrea gigas</name>
    <dbReference type="NCBI Taxonomy" id="29159"/>
    <lineage>
        <taxon>Eukaryota</taxon>
        <taxon>Metazoa</taxon>
        <taxon>Spiralia</taxon>
        <taxon>Lophotrochozoa</taxon>
        <taxon>Mollusca</taxon>
        <taxon>Bivalvia</taxon>
        <taxon>Autobranchia</taxon>
        <taxon>Pteriomorphia</taxon>
        <taxon>Ostreida</taxon>
        <taxon>Ostreoidea</taxon>
        <taxon>Ostreidae</taxon>
        <taxon>Magallana</taxon>
    </lineage>
</organism>
<protein>
    <submittedName>
        <fullName evidence="2">Collagen alpha-5(VI) chain</fullName>
    </submittedName>
</protein>